<dbReference type="AlphaFoldDB" id="V7BJD7"/>
<name>V7BJD7_PHAVU</name>
<evidence type="ECO:0000313" key="2">
    <source>
        <dbReference type="Proteomes" id="UP000000226"/>
    </source>
</evidence>
<proteinExistence type="predicted"/>
<keyword evidence="2" id="KW-1185">Reference proteome</keyword>
<protein>
    <submittedName>
        <fullName evidence="1">Uncharacterized protein</fullName>
    </submittedName>
</protein>
<evidence type="ECO:0000313" key="1">
    <source>
        <dbReference type="EMBL" id="ESW16676.1"/>
    </source>
</evidence>
<dbReference type="Gramene" id="ESW16676">
    <property type="protein sequence ID" value="ESW16676"/>
    <property type="gene ID" value="PHAVU_007G176300g"/>
</dbReference>
<dbReference type="Proteomes" id="UP000000226">
    <property type="component" value="Chromosome 7"/>
</dbReference>
<accession>V7BJD7</accession>
<sequence>MIIGINKRCNDFSRNGPLINKMTINLNLSYFACGKVGVSRRNLHCDSNLGIMGVFKSSISNSMECSVNYLSVWFFPLNSYLLRVSYPRVWVLINRQQSWLSLSHKRLLSRVFIGGGFSPTGELSEMILSEVS</sequence>
<organism evidence="1 2">
    <name type="scientific">Phaseolus vulgaris</name>
    <name type="common">Kidney bean</name>
    <name type="synonym">French bean</name>
    <dbReference type="NCBI Taxonomy" id="3885"/>
    <lineage>
        <taxon>Eukaryota</taxon>
        <taxon>Viridiplantae</taxon>
        <taxon>Streptophyta</taxon>
        <taxon>Embryophyta</taxon>
        <taxon>Tracheophyta</taxon>
        <taxon>Spermatophyta</taxon>
        <taxon>Magnoliopsida</taxon>
        <taxon>eudicotyledons</taxon>
        <taxon>Gunneridae</taxon>
        <taxon>Pentapetalae</taxon>
        <taxon>rosids</taxon>
        <taxon>fabids</taxon>
        <taxon>Fabales</taxon>
        <taxon>Fabaceae</taxon>
        <taxon>Papilionoideae</taxon>
        <taxon>50 kb inversion clade</taxon>
        <taxon>NPAAA clade</taxon>
        <taxon>indigoferoid/millettioid clade</taxon>
        <taxon>Phaseoleae</taxon>
        <taxon>Phaseolus</taxon>
    </lineage>
</organism>
<dbReference type="EMBL" id="CM002294">
    <property type="protein sequence ID" value="ESW16676.1"/>
    <property type="molecule type" value="Genomic_DNA"/>
</dbReference>
<reference evidence="2" key="1">
    <citation type="journal article" date="2014" name="Nat. Genet.">
        <title>A reference genome for common bean and genome-wide analysis of dual domestications.</title>
        <authorList>
            <person name="Schmutz J."/>
            <person name="McClean P.E."/>
            <person name="Mamidi S."/>
            <person name="Wu G.A."/>
            <person name="Cannon S.B."/>
            <person name="Grimwood J."/>
            <person name="Jenkins J."/>
            <person name="Shu S."/>
            <person name="Song Q."/>
            <person name="Chavarro C."/>
            <person name="Torres-Torres M."/>
            <person name="Geffroy V."/>
            <person name="Moghaddam S.M."/>
            <person name="Gao D."/>
            <person name="Abernathy B."/>
            <person name="Barry K."/>
            <person name="Blair M."/>
            <person name="Brick M.A."/>
            <person name="Chovatia M."/>
            <person name="Gepts P."/>
            <person name="Goodstein D.M."/>
            <person name="Gonzales M."/>
            <person name="Hellsten U."/>
            <person name="Hyten D.L."/>
            <person name="Jia G."/>
            <person name="Kelly J.D."/>
            <person name="Kudrna D."/>
            <person name="Lee R."/>
            <person name="Richard M.M."/>
            <person name="Miklas P.N."/>
            <person name="Osorno J.M."/>
            <person name="Rodrigues J."/>
            <person name="Thareau V."/>
            <person name="Urrea C.A."/>
            <person name="Wang M."/>
            <person name="Yu Y."/>
            <person name="Zhang M."/>
            <person name="Wing R.A."/>
            <person name="Cregan P.B."/>
            <person name="Rokhsar D.S."/>
            <person name="Jackson S.A."/>
        </authorList>
    </citation>
    <scope>NUCLEOTIDE SEQUENCE [LARGE SCALE GENOMIC DNA]</scope>
    <source>
        <strain evidence="2">cv. G19833</strain>
    </source>
</reference>
<gene>
    <name evidence="1" type="ORF">PHAVU_007G176300g</name>
</gene>